<accession>A0A0C9U2P9</accession>
<evidence type="ECO:0000256" key="1">
    <source>
        <dbReference type="SAM" id="MobiDB-lite"/>
    </source>
</evidence>
<feature type="region of interest" description="Disordered" evidence="1">
    <location>
        <begin position="1"/>
        <end position="43"/>
    </location>
</feature>
<proteinExistence type="predicted"/>
<organism evidence="2 3">
    <name type="scientific">Paxillus involutus ATCC 200175</name>
    <dbReference type="NCBI Taxonomy" id="664439"/>
    <lineage>
        <taxon>Eukaryota</taxon>
        <taxon>Fungi</taxon>
        <taxon>Dikarya</taxon>
        <taxon>Basidiomycota</taxon>
        <taxon>Agaricomycotina</taxon>
        <taxon>Agaricomycetes</taxon>
        <taxon>Agaricomycetidae</taxon>
        <taxon>Boletales</taxon>
        <taxon>Paxilineae</taxon>
        <taxon>Paxillaceae</taxon>
        <taxon>Paxillus</taxon>
    </lineage>
</organism>
<reference evidence="3" key="2">
    <citation type="submission" date="2015-01" db="EMBL/GenBank/DDBJ databases">
        <title>Evolutionary Origins and Diversification of the Mycorrhizal Mutualists.</title>
        <authorList>
            <consortium name="DOE Joint Genome Institute"/>
            <consortium name="Mycorrhizal Genomics Consortium"/>
            <person name="Kohler A."/>
            <person name="Kuo A."/>
            <person name="Nagy L.G."/>
            <person name="Floudas D."/>
            <person name="Copeland A."/>
            <person name="Barry K.W."/>
            <person name="Cichocki N."/>
            <person name="Veneault-Fourrey C."/>
            <person name="LaButti K."/>
            <person name="Lindquist E.A."/>
            <person name="Lipzen A."/>
            <person name="Lundell T."/>
            <person name="Morin E."/>
            <person name="Murat C."/>
            <person name="Riley R."/>
            <person name="Ohm R."/>
            <person name="Sun H."/>
            <person name="Tunlid A."/>
            <person name="Henrissat B."/>
            <person name="Grigoriev I.V."/>
            <person name="Hibbett D.S."/>
            <person name="Martin F."/>
        </authorList>
    </citation>
    <scope>NUCLEOTIDE SEQUENCE [LARGE SCALE GENOMIC DNA]</scope>
    <source>
        <strain evidence="3">ATCC 200175</strain>
    </source>
</reference>
<dbReference type="OrthoDB" id="2678431at2759"/>
<keyword evidence="3" id="KW-1185">Reference proteome</keyword>
<evidence type="ECO:0000313" key="2">
    <source>
        <dbReference type="EMBL" id="KIJ13857.1"/>
    </source>
</evidence>
<feature type="compositionally biased region" description="Low complexity" evidence="1">
    <location>
        <begin position="20"/>
        <end position="29"/>
    </location>
</feature>
<dbReference type="EMBL" id="KN819348">
    <property type="protein sequence ID" value="KIJ13857.1"/>
    <property type="molecule type" value="Genomic_DNA"/>
</dbReference>
<evidence type="ECO:0000313" key="3">
    <source>
        <dbReference type="Proteomes" id="UP000053647"/>
    </source>
</evidence>
<sequence>MANNSVHQPLPGRTARDTETPGSSTSPGTNATKATSHPGPANVQDIIQPYEKCVGAVENNLTAQIQDLRGMIGTHLQVPTPTPTSAAVPSTHHRHGRDMEISHTSLSPAIPHEPHRLLTRGESSVSPASIPSEDLGTARLGDEVFKFVKRLVPDPPNVLFSKDVDRLFHEWENSDLLVVNGRSIPIKYWDQFYKKTSGVKEDGWPALKGKWANWKYIATERLQHPNTIVFWNRFSDHDGKRFSYQQILDTLSKERDGKATHDAENARLFFGGDLSHPDTKGVFFYLKSGKKVLTTKDPVIARKWLQLLEEDDDISSRWARIQNTVLRQTHILSL</sequence>
<reference evidence="2 3" key="1">
    <citation type="submission" date="2014-06" db="EMBL/GenBank/DDBJ databases">
        <authorList>
            <consortium name="DOE Joint Genome Institute"/>
            <person name="Kuo A."/>
            <person name="Kohler A."/>
            <person name="Nagy L.G."/>
            <person name="Floudas D."/>
            <person name="Copeland A."/>
            <person name="Barry K.W."/>
            <person name="Cichocki N."/>
            <person name="Veneault-Fourrey C."/>
            <person name="LaButti K."/>
            <person name="Lindquist E.A."/>
            <person name="Lipzen A."/>
            <person name="Lundell T."/>
            <person name="Morin E."/>
            <person name="Murat C."/>
            <person name="Sun H."/>
            <person name="Tunlid A."/>
            <person name="Henrissat B."/>
            <person name="Grigoriev I.V."/>
            <person name="Hibbett D.S."/>
            <person name="Martin F."/>
            <person name="Nordberg H.P."/>
            <person name="Cantor M.N."/>
            <person name="Hua S.X."/>
        </authorList>
    </citation>
    <scope>NUCLEOTIDE SEQUENCE [LARGE SCALE GENOMIC DNA]</scope>
    <source>
        <strain evidence="2 3">ATCC 200175</strain>
    </source>
</reference>
<name>A0A0C9U2P9_PAXIN</name>
<dbReference type="AlphaFoldDB" id="A0A0C9U2P9"/>
<dbReference type="Proteomes" id="UP000053647">
    <property type="component" value="Unassembled WGS sequence"/>
</dbReference>
<gene>
    <name evidence="2" type="ORF">PAXINDRAFT_181227</name>
</gene>
<dbReference type="HOGENOM" id="CLU_900464_0_0_1"/>
<protein>
    <submittedName>
        <fullName evidence="2">Uncharacterized protein</fullName>
    </submittedName>
</protein>